<dbReference type="RefSeq" id="WP_056559994.1">
    <property type="nucleotide sequence ID" value="NZ_CADIJQ010000023.1"/>
</dbReference>
<reference evidence="1 2" key="1">
    <citation type="submission" date="2020-04" db="EMBL/GenBank/DDBJ databases">
        <authorList>
            <person name="De Canck E."/>
        </authorList>
    </citation>
    <scope>NUCLEOTIDE SEQUENCE [LARGE SCALE GENOMIC DNA]</scope>
    <source>
        <strain evidence="1 2">LMG 3441</strain>
    </source>
</reference>
<keyword evidence="2" id="KW-1185">Reference proteome</keyword>
<accession>A0A6S7BW59</accession>
<organism evidence="1 2">
    <name type="scientific">Achromobacter kerstersii</name>
    <dbReference type="NCBI Taxonomy" id="1353890"/>
    <lineage>
        <taxon>Bacteria</taxon>
        <taxon>Pseudomonadati</taxon>
        <taxon>Pseudomonadota</taxon>
        <taxon>Betaproteobacteria</taxon>
        <taxon>Burkholderiales</taxon>
        <taxon>Alcaligenaceae</taxon>
        <taxon>Achromobacter</taxon>
    </lineage>
</organism>
<evidence type="ECO:0008006" key="3">
    <source>
        <dbReference type="Google" id="ProtNLM"/>
    </source>
</evidence>
<dbReference type="AlphaFoldDB" id="A0A6S7BW59"/>
<gene>
    <name evidence="1" type="ORF">LMG3441_06234</name>
</gene>
<evidence type="ECO:0000313" key="2">
    <source>
        <dbReference type="Proteomes" id="UP000494269"/>
    </source>
</evidence>
<sequence>MRSLLERPITFRLSDAARRRYEQAAAVRGMTLSAYLRDRLEIDDQVAEHVSQLRLTLLDGGVGGQPGESLLPLLVEMLLLTRRITSPGDLRAIHLELDRQGITPWTAP</sequence>
<proteinExistence type="predicted"/>
<name>A0A6S7BW59_9BURK</name>
<protein>
    <recommendedName>
        <fullName evidence="3">Ribbon-helix-helix protein CopG domain-containing protein</fullName>
    </recommendedName>
</protein>
<dbReference type="Proteomes" id="UP000494269">
    <property type="component" value="Unassembled WGS sequence"/>
</dbReference>
<evidence type="ECO:0000313" key="1">
    <source>
        <dbReference type="EMBL" id="CAB3744807.1"/>
    </source>
</evidence>
<dbReference type="EMBL" id="CADIJQ010000023">
    <property type="protein sequence ID" value="CAB3744807.1"/>
    <property type="molecule type" value="Genomic_DNA"/>
</dbReference>